<evidence type="ECO:0000313" key="3">
    <source>
        <dbReference type="Proteomes" id="UP000299102"/>
    </source>
</evidence>
<gene>
    <name evidence="2" type="ORF">EVAR_65445_1</name>
</gene>
<keyword evidence="3" id="KW-1185">Reference proteome</keyword>
<proteinExistence type="predicted"/>
<sequence>MPRLVYAESDDVPKVTGRRAWDGGDILLHITTQSPSFFRVPHLRRNPHGSTSSTVRLSRHFSAGKCEDFPFCAITERRISSKYEFNYDEEDDIPLSIPPFELCRSWINTEQVMIARRIHIQNYVTRERNAIARSGGRNPRGGRARRPPHANDRGRRAPHRSPCAAAAERPAAPAAPPRAPRAPTYRTPADYEIYEDRIV</sequence>
<feature type="region of interest" description="Disordered" evidence="1">
    <location>
        <begin position="130"/>
        <end position="188"/>
    </location>
</feature>
<protein>
    <submittedName>
        <fullName evidence="2">Uncharacterized protein</fullName>
    </submittedName>
</protein>
<organism evidence="2 3">
    <name type="scientific">Eumeta variegata</name>
    <name type="common">Bagworm moth</name>
    <name type="synonym">Eumeta japonica</name>
    <dbReference type="NCBI Taxonomy" id="151549"/>
    <lineage>
        <taxon>Eukaryota</taxon>
        <taxon>Metazoa</taxon>
        <taxon>Ecdysozoa</taxon>
        <taxon>Arthropoda</taxon>
        <taxon>Hexapoda</taxon>
        <taxon>Insecta</taxon>
        <taxon>Pterygota</taxon>
        <taxon>Neoptera</taxon>
        <taxon>Endopterygota</taxon>
        <taxon>Lepidoptera</taxon>
        <taxon>Glossata</taxon>
        <taxon>Ditrysia</taxon>
        <taxon>Tineoidea</taxon>
        <taxon>Psychidae</taxon>
        <taxon>Oiketicinae</taxon>
        <taxon>Eumeta</taxon>
    </lineage>
</organism>
<accession>A0A4C1ZG16</accession>
<comment type="caution">
    <text evidence="2">The sequence shown here is derived from an EMBL/GenBank/DDBJ whole genome shotgun (WGS) entry which is preliminary data.</text>
</comment>
<dbReference type="EMBL" id="BGZK01001764">
    <property type="protein sequence ID" value="GBP85869.1"/>
    <property type="molecule type" value="Genomic_DNA"/>
</dbReference>
<dbReference type="AlphaFoldDB" id="A0A4C1ZG16"/>
<dbReference type="Proteomes" id="UP000299102">
    <property type="component" value="Unassembled WGS sequence"/>
</dbReference>
<name>A0A4C1ZG16_EUMVA</name>
<reference evidence="2 3" key="1">
    <citation type="journal article" date="2019" name="Commun. Biol.">
        <title>The bagworm genome reveals a unique fibroin gene that provides high tensile strength.</title>
        <authorList>
            <person name="Kono N."/>
            <person name="Nakamura H."/>
            <person name="Ohtoshi R."/>
            <person name="Tomita M."/>
            <person name="Numata K."/>
            <person name="Arakawa K."/>
        </authorList>
    </citation>
    <scope>NUCLEOTIDE SEQUENCE [LARGE SCALE GENOMIC DNA]</scope>
</reference>
<evidence type="ECO:0000256" key="1">
    <source>
        <dbReference type="SAM" id="MobiDB-lite"/>
    </source>
</evidence>
<evidence type="ECO:0000313" key="2">
    <source>
        <dbReference type="EMBL" id="GBP85869.1"/>
    </source>
</evidence>